<name>Q0FVB1_SALBH</name>
<keyword evidence="2" id="KW-0472">Membrane</keyword>
<evidence type="ECO:0000256" key="1">
    <source>
        <dbReference type="SAM" id="MobiDB-lite"/>
    </source>
</evidence>
<dbReference type="Proteomes" id="UP000006230">
    <property type="component" value="Unassembled WGS sequence"/>
</dbReference>
<organism evidence="3 4">
    <name type="scientific">Salipiger bermudensis (strain DSM 26914 / JCM 13377 / KCTC 12554 / HTCC2601)</name>
    <name type="common">Pelagibaca bermudensis</name>
    <dbReference type="NCBI Taxonomy" id="314265"/>
    <lineage>
        <taxon>Bacteria</taxon>
        <taxon>Pseudomonadati</taxon>
        <taxon>Pseudomonadota</taxon>
        <taxon>Alphaproteobacteria</taxon>
        <taxon>Rhodobacterales</taxon>
        <taxon>Roseobacteraceae</taxon>
        <taxon>Salipiger</taxon>
    </lineage>
</organism>
<comment type="caution">
    <text evidence="3">The sequence shown here is derived from an EMBL/GenBank/DDBJ whole genome shotgun (WGS) entry which is preliminary data.</text>
</comment>
<dbReference type="EMBL" id="AATQ01000002">
    <property type="protein sequence ID" value="EAU48215.1"/>
    <property type="molecule type" value="Genomic_DNA"/>
</dbReference>
<accession>Q0FVB1</accession>
<dbReference type="PANTHER" id="PTHR35335">
    <property type="entry name" value="UPF0716 PROTEIN FXSA"/>
    <property type="match status" value="1"/>
</dbReference>
<evidence type="ECO:0000313" key="3">
    <source>
        <dbReference type="EMBL" id="EAU48215.1"/>
    </source>
</evidence>
<dbReference type="GeneID" id="92505232"/>
<evidence type="ECO:0000313" key="4">
    <source>
        <dbReference type="Proteomes" id="UP000006230"/>
    </source>
</evidence>
<dbReference type="eggNOG" id="COG3030">
    <property type="taxonomic scope" value="Bacteria"/>
</dbReference>
<dbReference type="AlphaFoldDB" id="Q0FVB1"/>
<dbReference type="HOGENOM" id="CLU_085083_0_1_5"/>
<sequence length="183" mass="19664">MWLFLAFLLVPLIEIGLFIQVGGLIGLFPTLAIVVITAVIGTWLVRSQGLRAMGDLQGSFSRLEDPTTPLAHGAMILLAGALLLTPGFFTDAVGFALLTPAFRKMVLTYISRRVSVTRFEMGGRPGPQPGPRPGPQHGPQAGPRPDARQNPKHSPQGDVIDGEFTEVGQDKKPNHPGSGWTKH</sequence>
<dbReference type="PANTHER" id="PTHR35335:SF1">
    <property type="entry name" value="UPF0716 PROTEIN FXSA"/>
    <property type="match status" value="1"/>
</dbReference>
<proteinExistence type="predicted"/>
<dbReference type="GO" id="GO:0016020">
    <property type="term" value="C:membrane"/>
    <property type="evidence" value="ECO:0007669"/>
    <property type="project" value="InterPro"/>
</dbReference>
<protein>
    <submittedName>
        <fullName evidence="3">FxsA</fullName>
    </submittedName>
</protein>
<keyword evidence="2" id="KW-1133">Transmembrane helix</keyword>
<reference evidence="3 4" key="1">
    <citation type="journal article" date="2010" name="J. Bacteriol.">
        <title>Genome sequences of Pelagibaca bermudensis HTCC2601T and Maritimibacter alkaliphilus HTCC2654T, the type strains of two marine Roseobacter genera.</title>
        <authorList>
            <person name="Thrash J.C."/>
            <person name="Cho J.C."/>
            <person name="Ferriera S."/>
            <person name="Johnson J."/>
            <person name="Vergin K.L."/>
            <person name="Giovannoni S.J."/>
        </authorList>
    </citation>
    <scope>NUCLEOTIDE SEQUENCE [LARGE SCALE GENOMIC DNA]</scope>
    <source>
        <strain evidence="4">DSM 26914 / JCM 13377 / KCTC 12554 / HTCC2601</strain>
    </source>
</reference>
<dbReference type="STRING" id="314265.R2601_14655"/>
<dbReference type="OrthoDB" id="9792788at2"/>
<feature type="transmembrane region" description="Helical" evidence="2">
    <location>
        <begin position="28"/>
        <end position="46"/>
    </location>
</feature>
<feature type="compositionally biased region" description="Pro residues" evidence="1">
    <location>
        <begin position="126"/>
        <end position="136"/>
    </location>
</feature>
<keyword evidence="4" id="KW-1185">Reference proteome</keyword>
<dbReference type="NCBIfam" id="NF008528">
    <property type="entry name" value="PRK11463.1-2"/>
    <property type="match status" value="1"/>
</dbReference>
<dbReference type="Pfam" id="PF04186">
    <property type="entry name" value="FxsA"/>
    <property type="match status" value="1"/>
</dbReference>
<evidence type="ECO:0000256" key="2">
    <source>
        <dbReference type="SAM" id="Phobius"/>
    </source>
</evidence>
<dbReference type="InterPro" id="IPR007313">
    <property type="entry name" value="FxsA"/>
</dbReference>
<dbReference type="RefSeq" id="WP_007795601.1">
    <property type="nucleotide sequence ID" value="NZ_DS022276.1"/>
</dbReference>
<gene>
    <name evidence="3" type="ORF">R2601_14655</name>
</gene>
<feature type="region of interest" description="Disordered" evidence="1">
    <location>
        <begin position="120"/>
        <end position="183"/>
    </location>
</feature>
<keyword evidence="2" id="KW-0812">Transmembrane</keyword>